<organism evidence="1">
    <name type="scientific">marine sediment metagenome</name>
    <dbReference type="NCBI Taxonomy" id="412755"/>
    <lineage>
        <taxon>unclassified sequences</taxon>
        <taxon>metagenomes</taxon>
        <taxon>ecological metagenomes</taxon>
    </lineage>
</organism>
<name>A0A0F9CCZ7_9ZZZZ</name>
<gene>
    <name evidence="1" type="ORF">LCGC14_2340490</name>
</gene>
<evidence type="ECO:0000313" key="1">
    <source>
        <dbReference type="EMBL" id="KKL46949.1"/>
    </source>
</evidence>
<dbReference type="AlphaFoldDB" id="A0A0F9CCZ7"/>
<accession>A0A0F9CCZ7</accession>
<reference evidence="1" key="1">
    <citation type="journal article" date="2015" name="Nature">
        <title>Complex archaea that bridge the gap between prokaryotes and eukaryotes.</title>
        <authorList>
            <person name="Spang A."/>
            <person name="Saw J.H."/>
            <person name="Jorgensen S.L."/>
            <person name="Zaremba-Niedzwiedzka K."/>
            <person name="Martijn J."/>
            <person name="Lind A.E."/>
            <person name="van Eijk R."/>
            <person name="Schleper C."/>
            <person name="Guy L."/>
            <person name="Ettema T.J."/>
        </authorList>
    </citation>
    <scope>NUCLEOTIDE SEQUENCE</scope>
</reference>
<comment type="caution">
    <text evidence="1">The sequence shown here is derived from an EMBL/GenBank/DDBJ whole genome shotgun (WGS) entry which is preliminary data.</text>
</comment>
<sequence>MRSFWFRFNFPRIKNTMLFFSLRVFNFNFCKLHLGVDLSAGWDEEFNGPDLQLWLTLLFLTIGFGIETNPYINRVIEGSRYA</sequence>
<dbReference type="EMBL" id="LAZR01033847">
    <property type="protein sequence ID" value="KKL46949.1"/>
    <property type="molecule type" value="Genomic_DNA"/>
</dbReference>
<protein>
    <submittedName>
        <fullName evidence="1">Uncharacterized protein</fullName>
    </submittedName>
</protein>
<proteinExistence type="predicted"/>